<feature type="region of interest" description="Disordered" evidence="3">
    <location>
        <begin position="70"/>
        <end position="123"/>
    </location>
</feature>
<proteinExistence type="inferred from homology"/>
<dbReference type="PANTHER" id="PTHR13299:SF0">
    <property type="entry name" value="PEROXISOMAL MEMBRANE PROTEIN PEX16"/>
    <property type="match status" value="1"/>
</dbReference>
<dbReference type="Pfam" id="PF08610">
    <property type="entry name" value="Pex16"/>
    <property type="match status" value="1"/>
</dbReference>
<evidence type="ECO:0000256" key="2">
    <source>
        <dbReference type="RuleBase" id="RU365003"/>
    </source>
</evidence>
<accession>A0A316YN54</accession>
<dbReference type="InterPro" id="IPR013919">
    <property type="entry name" value="Pex16"/>
</dbReference>
<dbReference type="GeneID" id="37045475"/>
<name>A0A316YN54_9BASI</name>
<dbReference type="AlphaFoldDB" id="A0A316YN54"/>
<comment type="subcellular location">
    <subcellularLocation>
        <location evidence="2">Peroxisome membrane</location>
    </subcellularLocation>
</comment>
<feature type="compositionally biased region" description="Polar residues" evidence="3">
    <location>
        <begin position="251"/>
        <end position="267"/>
    </location>
</feature>
<comment type="similarity">
    <text evidence="1 2">Belongs to the peroxin-16 family.</text>
</comment>
<evidence type="ECO:0000313" key="4">
    <source>
        <dbReference type="EMBL" id="PWN90582.1"/>
    </source>
</evidence>
<gene>
    <name evidence="4" type="ORF">FA10DRAFT_279674</name>
</gene>
<reference evidence="4 5" key="1">
    <citation type="journal article" date="2018" name="Mol. Biol. Evol.">
        <title>Broad Genomic Sampling Reveals a Smut Pathogenic Ancestry of the Fungal Clade Ustilaginomycotina.</title>
        <authorList>
            <person name="Kijpornyongpan T."/>
            <person name="Mondo S.J."/>
            <person name="Barry K."/>
            <person name="Sandor L."/>
            <person name="Lee J."/>
            <person name="Lipzen A."/>
            <person name="Pangilinan J."/>
            <person name="LaButti K."/>
            <person name="Hainaut M."/>
            <person name="Henrissat B."/>
            <person name="Grigoriev I.V."/>
            <person name="Spatafora J.W."/>
            <person name="Aime M.C."/>
        </authorList>
    </citation>
    <scope>NUCLEOTIDE SEQUENCE [LARGE SCALE GENOMIC DNA]</scope>
    <source>
        <strain evidence="4 5">MCA 4198</strain>
    </source>
</reference>
<sequence>MLRSYENFLLHNASQITAVESSLRSITYFLPGRFPDSELAGEAIYSALNLLGLYHDSILVRLLSPHSVPRGLNGHRSSPRALQQQQEAQASSLASASSSAYPAPPATYTRHQHTPSPHARYTHHFSDASPTYNVLARALVILGYTELLAEMVARRKLGQKRAWDVVAGIESVKVALRLALLHITGKRQTIQPPIPEREVDPAMLEEERRATMEKAAAQAGLEGSPLATAVGSTAGGESMADSWTGLRTGYTRPTLQSLRAKSQQGSLTPPLPSSTRRHPRHPLASAASDPSRRLSSHPTSSVDSASGSDSDETLVDSWTEKQVNEYLLSRTLTPTDVKKPEDLVRPLRNAMGQAAELVWILRPLLYILALRRWGRKHKAPFVLSFVLEYLARVLRVRSLSSGLGPSSNGGGMSSNPLMMLLMGENPLLSLVGGLMGTGAGGPRESRPVSEVEKMEWEKRDRAFWWYLLRGPLWEGWTRPKLEGLATATENRPLLGIVGGIIKDYLPLVDEYYYYSAT</sequence>
<evidence type="ECO:0000256" key="1">
    <source>
        <dbReference type="ARBA" id="ARBA00009505"/>
    </source>
</evidence>
<keyword evidence="5" id="KW-1185">Reference proteome</keyword>
<feature type="compositionally biased region" description="Low complexity" evidence="3">
    <location>
        <begin position="79"/>
        <end position="101"/>
    </location>
</feature>
<dbReference type="InParanoid" id="A0A316YN54"/>
<evidence type="ECO:0000313" key="5">
    <source>
        <dbReference type="Proteomes" id="UP000245768"/>
    </source>
</evidence>
<dbReference type="EMBL" id="KZ819636">
    <property type="protein sequence ID" value="PWN90582.1"/>
    <property type="molecule type" value="Genomic_DNA"/>
</dbReference>
<dbReference type="Proteomes" id="UP000245768">
    <property type="component" value="Unassembled WGS sequence"/>
</dbReference>
<dbReference type="PANTHER" id="PTHR13299">
    <property type="entry name" value="PEROXISOMAL MEMBRANE PROTEIN PEX16"/>
    <property type="match status" value="1"/>
</dbReference>
<keyword evidence="2" id="KW-0576">Peroxisome</keyword>
<dbReference type="OrthoDB" id="2021143at2759"/>
<protein>
    <recommendedName>
        <fullName evidence="2">Peroxisomal membrane protein PEX16</fullName>
    </recommendedName>
</protein>
<evidence type="ECO:0000256" key="3">
    <source>
        <dbReference type="SAM" id="MobiDB-lite"/>
    </source>
</evidence>
<organism evidence="4 5">
    <name type="scientific">Acaromyces ingoldii</name>
    <dbReference type="NCBI Taxonomy" id="215250"/>
    <lineage>
        <taxon>Eukaryota</taxon>
        <taxon>Fungi</taxon>
        <taxon>Dikarya</taxon>
        <taxon>Basidiomycota</taxon>
        <taxon>Ustilaginomycotina</taxon>
        <taxon>Exobasidiomycetes</taxon>
        <taxon>Exobasidiales</taxon>
        <taxon>Cryptobasidiaceae</taxon>
        <taxon>Acaromyces</taxon>
    </lineage>
</organism>
<keyword evidence="2" id="KW-0962">Peroxisome biogenesis</keyword>
<feature type="region of interest" description="Disordered" evidence="3">
    <location>
        <begin position="211"/>
        <end position="315"/>
    </location>
</feature>
<dbReference type="RefSeq" id="XP_025377780.1">
    <property type="nucleotide sequence ID" value="XM_025523559.1"/>
</dbReference>
<dbReference type="STRING" id="215250.A0A316YN54"/>
<dbReference type="GO" id="GO:0005778">
    <property type="term" value="C:peroxisomal membrane"/>
    <property type="evidence" value="ECO:0007669"/>
    <property type="project" value="UniProtKB-SubCell"/>
</dbReference>
<dbReference type="GO" id="GO:0007031">
    <property type="term" value="P:peroxisome organization"/>
    <property type="evidence" value="ECO:0007669"/>
    <property type="project" value="UniProtKB-KW"/>
</dbReference>